<dbReference type="Gene3D" id="3.10.50.40">
    <property type="match status" value="1"/>
</dbReference>
<name>A0A2P7ECV8_9SYNE</name>
<reference evidence="9" key="1">
    <citation type="submission" date="2018-03" db="EMBL/GenBank/DDBJ databases">
        <title>Ecological and genomic features of two cosmopolitan and abundant freshwater picocyanobacteria.</title>
        <authorList>
            <person name="Cabello-Yeves P.J."/>
            <person name="Picazo A."/>
            <person name="Camacho A."/>
            <person name="Callieri C."/>
            <person name="Rosselli R."/>
            <person name="Roda-Garcia J."/>
            <person name="Coutinho F.H."/>
            <person name="Rodriguez-Valera F."/>
        </authorList>
    </citation>
    <scope>NUCLEOTIDE SEQUENCE [LARGE SCALE GENOMIC DNA]</scope>
    <source>
        <strain evidence="9">Tous</strain>
    </source>
</reference>
<dbReference type="EMBL" id="PXVC01000053">
    <property type="protein sequence ID" value="PSI01043.1"/>
    <property type="molecule type" value="Genomic_DNA"/>
</dbReference>
<dbReference type="Proteomes" id="UP000240206">
    <property type="component" value="Unassembled WGS sequence"/>
</dbReference>
<dbReference type="PROSITE" id="PS50198">
    <property type="entry name" value="PPIC_PPIASE_2"/>
    <property type="match status" value="1"/>
</dbReference>
<protein>
    <recommendedName>
        <fullName evidence="2">peptidylprolyl isomerase</fullName>
        <ecNumber evidence="2">5.2.1.8</ecNumber>
    </recommendedName>
</protein>
<dbReference type="PANTHER" id="PTHR47245">
    <property type="entry name" value="PEPTIDYLPROLYL ISOMERASE"/>
    <property type="match status" value="1"/>
</dbReference>
<comment type="catalytic activity">
    <reaction evidence="1">
        <text>[protein]-peptidylproline (omega=180) = [protein]-peptidylproline (omega=0)</text>
        <dbReference type="Rhea" id="RHEA:16237"/>
        <dbReference type="Rhea" id="RHEA-COMP:10747"/>
        <dbReference type="Rhea" id="RHEA-COMP:10748"/>
        <dbReference type="ChEBI" id="CHEBI:83833"/>
        <dbReference type="ChEBI" id="CHEBI:83834"/>
        <dbReference type="EC" id="5.2.1.8"/>
    </reaction>
</comment>
<evidence type="ECO:0000313" key="9">
    <source>
        <dbReference type="Proteomes" id="UP000240206"/>
    </source>
</evidence>
<evidence type="ECO:0000256" key="5">
    <source>
        <dbReference type="ARBA" id="ARBA00023235"/>
    </source>
</evidence>
<comment type="caution">
    <text evidence="8">The sequence shown here is derived from an EMBL/GenBank/DDBJ whole genome shotgun (WGS) entry which is preliminary data.</text>
</comment>
<dbReference type="AlphaFoldDB" id="A0A2P7ECV8"/>
<keyword evidence="3" id="KW-0732">Signal</keyword>
<dbReference type="EC" id="5.2.1.8" evidence="2"/>
<proteinExistence type="predicted"/>
<evidence type="ECO:0000256" key="4">
    <source>
        <dbReference type="ARBA" id="ARBA00023110"/>
    </source>
</evidence>
<evidence type="ECO:0000256" key="2">
    <source>
        <dbReference type="ARBA" id="ARBA00013194"/>
    </source>
</evidence>
<dbReference type="InterPro" id="IPR046357">
    <property type="entry name" value="PPIase_dom_sf"/>
</dbReference>
<dbReference type="Pfam" id="PF00639">
    <property type="entry name" value="Rotamase"/>
    <property type="match status" value="1"/>
</dbReference>
<dbReference type="SUPFAM" id="SSF54534">
    <property type="entry name" value="FKBP-like"/>
    <property type="match status" value="1"/>
</dbReference>
<evidence type="ECO:0000256" key="1">
    <source>
        <dbReference type="ARBA" id="ARBA00000971"/>
    </source>
</evidence>
<evidence type="ECO:0000313" key="8">
    <source>
        <dbReference type="EMBL" id="PSI01043.1"/>
    </source>
</evidence>
<evidence type="ECO:0000256" key="3">
    <source>
        <dbReference type="ARBA" id="ARBA00022729"/>
    </source>
</evidence>
<feature type="unsure residue" description="D or N" evidence="8">
    <location>
        <position position="131"/>
    </location>
</feature>
<gene>
    <name evidence="8" type="ORF">C7K08_09935</name>
</gene>
<dbReference type="PANTHER" id="PTHR47245:SF1">
    <property type="entry name" value="FOLDASE PROTEIN PRSA"/>
    <property type="match status" value="1"/>
</dbReference>
<organism evidence="8 9">
    <name type="scientific">Synechococcus lacustris str. Tous</name>
    <dbReference type="NCBI Taxonomy" id="1910958"/>
    <lineage>
        <taxon>Bacteria</taxon>
        <taxon>Bacillati</taxon>
        <taxon>Cyanobacteriota</taxon>
        <taxon>Cyanophyceae</taxon>
        <taxon>Synechococcales</taxon>
        <taxon>Synechococcaceae</taxon>
        <taxon>Synechococcus</taxon>
    </lineage>
</organism>
<sequence length="254" mass="29165">MSSLPDHLQKLAHQLPLPEIASLSLLAKAELLRPYLQRLLLNALCKEIEPANQSPEALQLLCKRLRLANQAELDVWRQALRLELADIEAMAGFDTSLQLATEKIWGHEIPSRFLEQRSRYDQVVLSLLRFDDPDLAQELYFQVREGECSFGDLIDTYSANNPQLVRGQMGPVALHRLNPLLARVVERYGPGEITPPLDLDGMVHLIRVESVRKAQLDEAMRSQLLQELRFEWLEEQLQQLQARITAQQQFEEID</sequence>
<keyword evidence="4 6" id="KW-0697">Rotamase</keyword>
<dbReference type="InterPro" id="IPR000297">
    <property type="entry name" value="PPIase_PpiC"/>
</dbReference>
<evidence type="ECO:0000256" key="6">
    <source>
        <dbReference type="PROSITE-ProRule" id="PRU00278"/>
    </source>
</evidence>
<accession>A0A2P7ECV8</accession>
<evidence type="ECO:0000259" key="7">
    <source>
        <dbReference type="PROSITE" id="PS50198"/>
    </source>
</evidence>
<dbReference type="InterPro" id="IPR050245">
    <property type="entry name" value="PrsA_foldase"/>
</dbReference>
<keyword evidence="5 6" id="KW-0413">Isomerase</keyword>
<dbReference type="GO" id="GO:0003755">
    <property type="term" value="F:peptidyl-prolyl cis-trans isomerase activity"/>
    <property type="evidence" value="ECO:0007669"/>
    <property type="project" value="UniProtKB-KW"/>
</dbReference>
<feature type="domain" description="PpiC" evidence="7">
    <location>
        <begin position="115"/>
        <end position="210"/>
    </location>
</feature>
<keyword evidence="9" id="KW-1185">Reference proteome</keyword>